<evidence type="ECO:0000313" key="3">
    <source>
        <dbReference type="Proteomes" id="UP000887575"/>
    </source>
</evidence>
<proteinExistence type="predicted"/>
<organism evidence="3 4">
    <name type="scientific">Mesorhabditis belari</name>
    <dbReference type="NCBI Taxonomy" id="2138241"/>
    <lineage>
        <taxon>Eukaryota</taxon>
        <taxon>Metazoa</taxon>
        <taxon>Ecdysozoa</taxon>
        <taxon>Nematoda</taxon>
        <taxon>Chromadorea</taxon>
        <taxon>Rhabditida</taxon>
        <taxon>Rhabditina</taxon>
        <taxon>Rhabditomorpha</taxon>
        <taxon>Rhabditoidea</taxon>
        <taxon>Rhabditidae</taxon>
        <taxon>Mesorhabditinae</taxon>
        <taxon>Mesorhabditis</taxon>
    </lineage>
</organism>
<dbReference type="PANTHER" id="PTHR15036">
    <property type="entry name" value="PIKACHURIN-LIKE PROTEIN"/>
    <property type="match status" value="1"/>
</dbReference>
<evidence type="ECO:0000259" key="2">
    <source>
        <dbReference type="PROSITE" id="PS50025"/>
    </source>
</evidence>
<dbReference type="WBParaSite" id="MBELARI_LOCUS21395.2">
    <property type="protein sequence ID" value="MBELARI_LOCUS21395.2"/>
    <property type="gene ID" value="MBELARI_LOCUS21395"/>
</dbReference>
<protein>
    <recommendedName>
        <fullName evidence="2">Laminin G domain-containing protein</fullName>
    </recommendedName>
</protein>
<dbReference type="Proteomes" id="UP000887575">
    <property type="component" value="Unassembled WGS sequence"/>
</dbReference>
<keyword evidence="3" id="KW-1185">Reference proteome</keyword>
<dbReference type="CDD" id="cd00110">
    <property type="entry name" value="LamG"/>
    <property type="match status" value="1"/>
</dbReference>
<evidence type="ECO:0000313" key="4">
    <source>
        <dbReference type="WBParaSite" id="MBELARI_LOCUS21395.2"/>
    </source>
</evidence>
<evidence type="ECO:0000256" key="1">
    <source>
        <dbReference type="PROSITE-ProRule" id="PRU00122"/>
    </source>
</evidence>
<comment type="caution">
    <text evidence="1">Lacks conserved residue(s) required for the propagation of feature annotation.</text>
</comment>
<dbReference type="SMART" id="SM00282">
    <property type="entry name" value="LamG"/>
    <property type="match status" value="1"/>
</dbReference>
<name>A0AAF3J7Q6_9BILA</name>
<dbReference type="InterPro" id="IPR050372">
    <property type="entry name" value="Neurexin-related_CASP"/>
</dbReference>
<dbReference type="Gene3D" id="2.60.120.200">
    <property type="match status" value="1"/>
</dbReference>
<dbReference type="Pfam" id="PF02210">
    <property type="entry name" value="Laminin_G_2"/>
    <property type="match status" value="1"/>
</dbReference>
<sequence>MCTSVDGNRGLCSESIDDSLRGSLCACKGRAAELCLYYDEYERLWVGRQTYEGLCQLRPFARKQPDRFGAREPGDLRFRILQVPSLDRSRRQKSPMLERQPEIVTLGSFCTFKTECASISADCMTRAGKKGRCQCGNGTIWNGKTCVEETIALLPLNLQFDGKQTAKLKSRVDELPIPQLHHTGLGKPEPGPACSTTLALNFGRSQRPPQTEPLGCVDGEWRAITNANRSTEDLVTGSIRDDQNAKSDRVALKCEREILWLSAGKTVQLQVNQETISTRFDETQQLTGKIKGIMCWVEPCESESRSFIGCIRGVSLAGKPLKREDIDGNENLCDCETGCGIVEKAVEVKSKPKKQQIEHPFWPLTFNGTGFVEFENLRIDVRNRVEVTLQIRPRSSDGLLFYWGSLKDGRSSGDFLALYLVASQPHFFWNLGSGIAYVKATPISNHNWSTIEFGRTGRDGHISVDRGFANKQTSLPKNTHLDVSGFPLFIGGVTNFEKIPPKLRSLNRTFLGEIRFVSINEQPILITNVSSTNCPYSL</sequence>
<dbReference type="GO" id="GO:0016020">
    <property type="term" value="C:membrane"/>
    <property type="evidence" value="ECO:0007669"/>
    <property type="project" value="UniProtKB-SubCell"/>
</dbReference>
<dbReference type="AlphaFoldDB" id="A0AAF3J7Q6"/>
<dbReference type="InterPro" id="IPR001791">
    <property type="entry name" value="Laminin_G"/>
</dbReference>
<dbReference type="InterPro" id="IPR013320">
    <property type="entry name" value="ConA-like_dom_sf"/>
</dbReference>
<dbReference type="SUPFAM" id="SSF49899">
    <property type="entry name" value="Concanavalin A-like lectins/glucanases"/>
    <property type="match status" value="1"/>
</dbReference>
<dbReference type="PROSITE" id="PS50025">
    <property type="entry name" value="LAM_G_DOMAIN"/>
    <property type="match status" value="1"/>
</dbReference>
<feature type="domain" description="Laminin G" evidence="2">
    <location>
        <begin position="361"/>
        <end position="534"/>
    </location>
</feature>
<dbReference type="PANTHER" id="PTHR15036:SF85">
    <property type="entry name" value="SP2353, ISOFORM A"/>
    <property type="match status" value="1"/>
</dbReference>
<accession>A0AAF3J7Q6</accession>
<reference evidence="4" key="1">
    <citation type="submission" date="2024-02" db="UniProtKB">
        <authorList>
            <consortium name="WormBaseParasite"/>
        </authorList>
    </citation>
    <scope>IDENTIFICATION</scope>
</reference>